<protein>
    <submittedName>
        <fullName evidence="3">DUF3900 domain-containing protein</fullName>
    </submittedName>
</protein>
<evidence type="ECO:0000259" key="2">
    <source>
        <dbReference type="Pfam" id="PF13037"/>
    </source>
</evidence>
<dbReference type="AlphaFoldDB" id="A0AA96LM99"/>
<reference evidence="3 4" key="1">
    <citation type="submission" date="2022-02" db="EMBL/GenBank/DDBJ databases">
        <title>Paenibacillus sp. MBLB1776 Whole Genome Shotgun Sequencing.</title>
        <authorList>
            <person name="Hwang C.Y."/>
            <person name="Cho E.-S."/>
            <person name="Seo M.-J."/>
        </authorList>
    </citation>
    <scope>NUCLEOTIDE SEQUENCE [LARGE SCALE GENOMIC DNA]</scope>
    <source>
        <strain evidence="3 4">MBLB1776</strain>
    </source>
</reference>
<sequence length="378" mass="44206">MDFTVDYLSFFVIQLEGVDGQSSKHYKHYQTLDRDDYEDSEIKGFLDAELKRTAKRKVEKHPSTEQAPTKIGRFIVEPGHDLTSNPNYNLFMRLASAGNKESFLDFCDELVRDYLETSAVRGGALIIVRARLTKYFDEPFLFVLKCDFESNIVRITDERSLIGQVEMAINARNIKSIQYPHMPEEGMREEWELKIHQSSHARYFEDFLKFVYYEKSMPEIVTDQVMGMVQEYIEQKWQEPEHEERKKVEQDIELWAASEKRELQEKWDHGQVREAAARMIEYQPELEMKFKVNDIMVRAKLADYGDKLHISKLNGRYVVLIEGDSLLFDKGFSPVELLEPEDLHQVIDRVQTKSWNGEEEDAGQPATPETAEDDAPPW</sequence>
<evidence type="ECO:0000313" key="3">
    <source>
        <dbReference type="EMBL" id="WNQ13817.1"/>
    </source>
</evidence>
<proteinExistence type="predicted"/>
<evidence type="ECO:0000313" key="4">
    <source>
        <dbReference type="Proteomes" id="UP001305702"/>
    </source>
</evidence>
<organism evidence="3 4">
    <name type="scientific">Paenibacillus aurantius</name>
    <dbReference type="NCBI Taxonomy" id="2918900"/>
    <lineage>
        <taxon>Bacteria</taxon>
        <taxon>Bacillati</taxon>
        <taxon>Bacillota</taxon>
        <taxon>Bacilli</taxon>
        <taxon>Bacillales</taxon>
        <taxon>Paenibacillaceae</taxon>
        <taxon>Paenibacillus</taxon>
    </lineage>
</organism>
<gene>
    <name evidence="3" type="ORF">MJA45_12625</name>
</gene>
<feature type="domain" description="DUF3898" evidence="2">
    <location>
        <begin position="262"/>
        <end position="351"/>
    </location>
</feature>
<dbReference type="Pfam" id="PF13039">
    <property type="entry name" value="DUF3900"/>
    <property type="match status" value="1"/>
</dbReference>
<feature type="region of interest" description="Disordered" evidence="1">
    <location>
        <begin position="351"/>
        <end position="378"/>
    </location>
</feature>
<keyword evidence="4" id="KW-1185">Reference proteome</keyword>
<dbReference type="KEGG" id="paun:MJA45_12625"/>
<dbReference type="RefSeq" id="WP_315607598.1">
    <property type="nucleotide sequence ID" value="NZ_CP130318.1"/>
</dbReference>
<accession>A0AA96LM99</accession>
<dbReference type="Proteomes" id="UP001305702">
    <property type="component" value="Chromosome"/>
</dbReference>
<name>A0AA96LM99_9BACL</name>
<dbReference type="Pfam" id="PF13037">
    <property type="entry name" value="DUF3898"/>
    <property type="match status" value="1"/>
</dbReference>
<dbReference type="InterPro" id="IPR025006">
    <property type="entry name" value="DUF3900"/>
</dbReference>
<evidence type="ECO:0000256" key="1">
    <source>
        <dbReference type="SAM" id="MobiDB-lite"/>
    </source>
</evidence>
<dbReference type="EMBL" id="CP130318">
    <property type="protein sequence ID" value="WNQ13817.1"/>
    <property type="molecule type" value="Genomic_DNA"/>
</dbReference>
<dbReference type="InterPro" id="IPR025012">
    <property type="entry name" value="DUF3898"/>
</dbReference>